<evidence type="ECO:0000313" key="4">
    <source>
        <dbReference type="Proteomes" id="UP000031278"/>
    </source>
</evidence>
<comment type="caution">
    <text evidence="3">The sequence shown here is derived from an EMBL/GenBank/DDBJ whole genome shotgun (WGS) entry which is preliminary data.</text>
</comment>
<evidence type="ECO:0000259" key="2">
    <source>
        <dbReference type="Pfam" id="PF14503"/>
    </source>
</evidence>
<name>A0A0B9FZK9_9GAMM</name>
<dbReference type="InterPro" id="IPR041444">
    <property type="entry name" value="HTH_41"/>
</dbReference>
<dbReference type="Gene3D" id="1.10.10.10">
    <property type="entry name" value="Winged helix-like DNA-binding domain superfamily/Winged helix DNA-binding domain"/>
    <property type="match status" value="1"/>
</dbReference>
<dbReference type="RefSeq" id="WP_039467232.1">
    <property type="nucleotide sequence ID" value="NZ_JWLZ01000197.1"/>
</dbReference>
<dbReference type="Pfam" id="PF14502">
    <property type="entry name" value="HTH_41"/>
    <property type="match status" value="1"/>
</dbReference>
<dbReference type="InterPro" id="IPR032791">
    <property type="entry name" value="YhfZ_C"/>
</dbReference>
<dbReference type="AlphaFoldDB" id="A0A0B9FZK9"/>
<sequence>MKTQYISKEGAAIINIARYLMSTAVNDRLRTIDALSEDIGVSVGFVQKALTTIEQQDAVRLSKQGRNGTFISKLDYRALAKLTGFSHIVCAMPLPYTKHYEGLASGLKQQIGDLPLYFAHMRGAGVRAECLLEGTHDIAIMSKLAAQAYSGGVVTAIDLGPHSYSHPHRLIFRQGEYEQIKYVGVDPDSPDQKLLTQSAFEGKPVTIVEINYADSMKLLLSGEIDAVVWLPEAIDMEKYGLAERPLDHIEQCQLASEAVMLVSGENPHITTLIRKLINIPVLLAHQQQVVRGEITPSY</sequence>
<dbReference type="Gene3D" id="3.40.190.10">
    <property type="entry name" value="Periplasmic binding protein-like II"/>
    <property type="match status" value="2"/>
</dbReference>
<gene>
    <name evidence="3" type="ORF">RJ45_21445</name>
</gene>
<dbReference type="NCBIfam" id="NF041241">
    <property type="entry name" value="YhfZ_full"/>
    <property type="match status" value="1"/>
</dbReference>
<protein>
    <recommendedName>
        <fullName evidence="5">HTH gntR-type domain-containing protein</fullName>
    </recommendedName>
</protein>
<accession>A0A0B9FZK9</accession>
<evidence type="ECO:0000313" key="3">
    <source>
        <dbReference type="EMBL" id="KHT61679.1"/>
    </source>
</evidence>
<proteinExistence type="predicted"/>
<dbReference type="EMBL" id="JWLZ01000197">
    <property type="protein sequence ID" value="KHT61679.1"/>
    <property type="molecule type" value="Genomic_DNA"/>
</dbReference>
<evidence type="ECO:0008006" key="5">
    <source>
        <dbReference type="Google" id="ProtNLM"/>
    </source>
</evidence>
<evidence type="ECO:0000259" key="1">
    <source>
        <dbReference type="Pfam" id="PF14502"/>
    </source>
</evidence>
<reference evidence="3 4" key="1">
    <citation type="submission" date="2014-12" db="EMBL/GenBank/DDBJ databases">
        <title>Genome sequencing of Photobacterium gaetbulicola AD005a.</title>
        <authorList>
            <person name="Adrian T.G.S."/>
            <person name="Chan K.G."/>
        </authorList>
    </citation>
    <scope>NUCLEOTIDE SEQUENCE [LARGE SCALE GENOMIC DNA]</scope>
    <source>
        <strain evidence="3 4">AD005a</strain>
    </source>
</reference>
<feature type="domain" description="Uncharacterised protein YhfZ C-terminal" evidence="2">
    <location>
        <begin position="75"/>
        <end position="298"/>
    </location>
</feature>
<dbReference type="Proteomes" id="UP000031278">
    <property type="component" value="Unassembled WGS sequence"/>
</dbReference>
<dbReference type="SUPFAM" id="SSF53850">
    <property type="entry name" value="Periplasmic binding protein-like II"/>
    <property type="match status" value="1"/>
</dbReference>
<dbReference type="Pfam" id="PF14503">
    <property type="entry name" value="YhfZ_C"/>
    <property type="match status" value="1"/>
</dbReference>
<organism evidence="3 4">
    <name type="scientific">Photobacterium gaetbulicola</name>
    <dbReference type="NCBI Taxonomy" id="1295392"/>
    <lineage>
        <taxon>Bacteria</taxon>
        <taxon>Pseudomonadati</taxon>
        <taxon>Pseudomonadota</taxon>
        <taxon>Gammaproteobacteria</taxon>
        <taxon>Vibrionales</taxon>
        <taxon>Vibrionaceae</taxon>
        <taxon>Photobacterium</taxon>
    </lineage>
</organism>
<dbReference type="InterPro" id="IPR036388">
    <property type="entry name" value="WH-like_DNA-bd_sf"/>
</dbReference>
<feature type="domain" description="YhfZ helix-turn-helix" evidence="1">
    <location>
        <begin position="27"/>
        <end position="71"/>
    </location>
</feature>